<dbReference type="EMBL" id="JAJAGQ010000014">
    <property type="protein sequence ID" value="KAJ8543988.1"/>
    <property type="molecule type" value="Genomic_DNA"/>
</dbReference>
<protein>
    <submittedName>
        <fullName evidence="2">Uncharacterized protein</fullName>
    </submittedName>
</protein>
<feature type="compositionally biased region" description="Acidic residues" evidence="1">
    <location>
        <begin position="159"/>
        <end position="181"/>
    </location>
</feature>
<name>A0A9Q1LUC8_9SOLA</name>
<dbReference type="AlphaFoldDB" id="A0A9Q1LUC8"/>
<organism evidence="2 3">
    <name type="scientific">Anisodus acutangulus</name>
    <dbReference type="NCBI Taxonomy" id="402998"/>
    <lineage>
        <taxon>Eukaryota</taxon>
        <taxon>Viridiplantae</taxon>
        <taxon>Streptophyta</taxon>
        <taxon>Embryophyta</taxon>
        <taxon>Tracheophyta</taxon>
        <taxon>Spermatophyta</taxon>
        <taxon>Magnoliopsida</taxon>
        <taxon>eudicotyledons</taxon>
        <taxon>Gunneridae</taxon>
        <taxon>Pentapetalae</taxon>
        <taxon>asterids</taxon>
        <taxon>lamiids</taxon>
        <taxon>Solanales</taxon>
        <taxon>Solanaceae</taxon>
        <taxon>Solanoideae</taxon>
        <taxon>Hyoscyameae</taxon>
        <taxon>Anisodus</taxon>
    </lineage>
</organism>
<comment type="caution">
    <text evidence="2">The sequence shown here is derived from an EMBL/GenBank/DDBJ whole genome shotgun (WGS) entry which is preliminary data.</text>
</comment>
<gene>
    <name evidence="2" type="ORF">K7X08_025606</name>
</gene>
<sequence length="181" mass="20790">MPYDHYLSVGRERVRLLYMMMTGQLINMRAIMKREMKKARVGQGHQFFFSSTLTCYLRNQEVFEEKDDAQRHAMNDSITSNMYVMHCLHLTLGSTTTTPTQIAEIYKQFPLSPHAHILCKMGQAFQELLVDDVTTPELVPQMETASDGETDVAAQESERDSDDGDTDHDRTESEDEEDNDD</sequence>
<proteinExistence type="predicted"/>
<feature type="region of interest" description="Disordered" evidence="1">
    <location>
        <begin position="140"/>
        <end position="181"/>
    </location>
</feature>
<accession>A0A9Q1LUC8</accession>
<dbReference type="Proteomes" id="UP001152561">
    <property type="component" value="Unassembled WGS sequence"/>
</dbReference>
<keyword evidence="3" id="KW-1185">Reference proteome</keyword>
<evidence type="ECO:0000313" key="2">
    <source>
        <dbReference type="EMBL" id="KAJ8543988.1"/>
    </source>
</evidence>
<dbReference type="OrthoDB" id="1306244at2759"/>
<evidence type="ECO:0000313" key="3">
    <source>
        <dbReference type="Proteomes" id="UP001152561"/>
    </source>
</evidence>
<evidence type="ECO:0000256" key="1">
    <source>
        <dbReference type="SAM" id="MobiDB-lite"/>
    </source>
</evidence>
<reference evidence="3" key="1">
    <citation type="journal article" date="2023" name="Proc. Natl. Acad. Sci. U.S.A.">
        <title>Genomic and structural basis for evolution of tropane alkaloid biosynthesis.</title>
        <authorList>
            <person name="Wanga Y.-J."/>
            <person name="Taina T."/>
            <person name="Yua J.-Y."/>
            <person name="Lia J."/>
            <person name="Xua B."/>
            <person name="Chenc J."/>
            <person name="D'Auriad J.C."/>
            <person name="Huanga J.-P."/>
            <person name="Huanga S.-X."/>
        </authorList>
    </citation>
    <scope>NUCLEOTIDE SEQUENCE [LARGE SCALE GENOMIC DNA]</scope>
    <source>
        <strain evidence="3">cv. KIB-2019</strain>
    </source>
</reference>